<evidence type="ECO:0000313" key="4">
    <source>
        <dbReference type="Proteomes" id="UP000326396"/>
    </source>
</evidence>
<dbReference type="EMBL" id="SZYD01000015">
    <property type="protein sequence ID" value="KAD3642198.1"/>
    <property type="molecule type" value="Genomic_DNA"/>
</dbReference>
<feature type="domain" description="Retrovirus-related Pol polyprotein from transposon TNT 1-94-like beta-barrel" evidence="2">
    <location>
        <begin position="113"/>
        <end position="186"/>
    </location>
</feature>
<dbReference type="PANTHER" id="PTHR34222">
    <property type="entry name" value="GAG_PRE-INTEGRS DOMAIN-CONTAINING PROTEIN"/>
    <property type="match status" value="1"/>
</dbReference>
<accession>A0A5N6MPZ7</accession>
<dbReference type="AlphaFoldDB" id="A0A5N6MPZ7"/>
<proteinExistence type="predicted"/>
<evidence type="ECO:0000313" key="3">
    <source>
        <dbReference type="EMBL" id="KAD3642198.1"/>
    </source>
</evidence>
<name>A0A5N6MPZ7_9ASTR</name>
<gene>
    <name evidence="3" type="ORF">E3N88_31422</name>
</gene>
<sequence length="231" mass="25694">MRRGGNQNQKRVPKTEKSASGNKDDHCTFCGRDGHKKEGCFKVIGYPEWWPGKVKKENNKPRAAMAITTPCPIPGLSADQYQTFLKLFVGKNGHEDTPHVANIAGREDSDEEWVVDSGATEHITYQRILNNLHTSSYETPVTIPNGESIPIKGKGDPLLKTGINVKGVLFIPDFKCNLLSVRKLTKDLQCAITFFPDIFMMQGLRTGDLIGVGKCSGGLYRMGEQRKEEKQ</sequence>
<protein>
    <recommendedName>
        <fullName evidence="2">Retrovirus-related Pol polyprotein from transposon TNT 1-94-like beta-barrel domain-containing protein</fullName>
    </recommendedName>
</protein>
<reference evidence="3 4" key="1">
    <citation type="submission" date="2019-05" db="EMBL/GenBank/DDBJ databases">
        <title>Mikania micrantha, genome provides insights into the molecular mechanism of rapid growth.</title>
        <authorList>
            <person name="Liu B."/>
        </authorList>
    </citation>
    <scope>NUCLEOTIDE SEQUENCE [LARGE SCALE GENOMIC DNA]</scope>
    <source>
        <strain evidence="3">NLD-2019</strain>
        <tissue evidence="3">Leaf</tissue>
    </source>
</reference>
<organism evidence="3 4">
    <name type="scientific">Mikania micrantha</name>
    <name type="common">bitter vine</name>
    <dbReference type="NCBI Taxonomy" id="192012"/>
    <lineage>
        <taxon>Eukaryota</taxon>
        <taxon>Viridiplantae</taxon>
        <taxon>Streptophyta</taxon>
        <taxon>Embryophyta</taxon>
        <taxon>Tracheophyta</taxon>
        <taxon>Spermatophyta</taxon>
        <taxon>Magnoliopsida</taxon>
        <taxon>eudicotyledons</taxon>
        <taxon>Gunneridae</taxon>
        <taxon>Pentapetalae</taxon>
        <taxon>asterids</taxon>
        <taxon>campanulids</taxon>
        <taxon>Asterales</taxon>
        <taxon>Asteraceae</taxon>
        <taxon>Asteroideae</taxon>
        <taxon>Heliantheae alliance</taxon>
        <taxon>Eupatorieae</taxon>
        <taxon>Mikania</taxon>
    </lineage>
</organism>
<comment type="caution">
    <text evidence="3">The sequence shown here is derived from an EMBL/GenBank/DDBJ whole genome shotgun (WGS) entry which is preliminary data.</text>
</comment>
<dbReference type="Pfam" id="PF22936">
    <property type="entry name" value="Pol_BBD"/>
    <property type="match status" value="1"/>
</dbReference>
<feature type="compositionally biased region" description="Polar residues" evidence="1">
    <location>
        <begin position="1"/>
        <end position="10"/>
    </location>
</feature>
<dbReference type="Proteomes" id="UP000326396">
    <property type="component" value="Linkage Group LG5"/>
</dbReference>
<keyword evidence="4" id="KW-1185">Reference proteome</keyword>
<evidence type="ECO:0000259" key="2">
    <source>
        <dbReference type="Pfam" id="PF22936"/>
    </source>
</evidence>
<evidence type="ECO:0000256" key="1">
    <source>
        <dbReference type="SAM" id="MobiDB-lite"/>
    </source>
</evidence>
<feature type="region of interest" description="Disordered" evidence="1">
    <location>
        <begin position="1"/>
        <end position="26"/>
    </location>
</feature>
<dbReference type="InterPro" id="IPR054722">
    <property type="entry name" value="PolX-like_BBD"/>
</dbReference>
<dbReference type="PANTHER" id="PTHR34222:SF88">
    <property type="entry name" value="ZINC FINGER, CCHC-TYPE"/>
    <property type="match status" value="1"/>
</dbReference>
<dbReference type="OrthoDB" id="1719747at2759"/>
<feature type="compositionally biased region" description="Basic and acidic residues" evidence="1">
    <location>
        <begin position="13"/>
        <end position="26"/>
    </location>
</feature>